<protein>
    <recommendedName>
        <fullName evidence="3">DSBA-like thioredoxin domain-containing protein</fullName>
    </recommendedName>
</protein>
<comment type="caution">
    <text evidence="1">The sequence shown here is derived from an EMBL/GenBank/DDBJ whole genome shotgun (WGS) entry which is preliminary data.</text>
</comment>
<name>A0A428ZRE0_KIBAR</name>
<dbReference type="Proteomes" id="UP000287547">
    <property type="component" value="Unassembled WGS sequence"/>
</dbReference>
<dbReference type="AlphaFoldDB" id="A0A428ZRE0"/>
<sequence length="103" mass="11221">MAAFEWLNQTDTAVAGRFAESVFAAYFAEGQDIESAELLTKLALDVRGDLTGLTSEPLDRSEALARSNGVNGTSTWIADGYWVSGLRSREWFKEWAAVLGSTV</sequence>
<evidence type="ECO:0008006" key="3">
    <source>
        <dbReference type="Google" id="ProtNLM"/>
    </source>
</evidence>
<gene>
    <name evidence="1" type="ORF">DMH04_03975</name>
</gene>
<dbReference type="Gene3D" id="3.40.30.10">
    <property type="entry name" value="Glutaredoxin"/>
    <property type="match status" value="1"/>
</dbReference>
<accession>A0A428ZRE0</accession>
<reference evidence="1 2" key="1">
    <citation type="submission" date="2018-05" db="EMBL/GenBank/DDBJ databases">
        <title>Evolution of GPA BGCs.</title>
        <authorList>
            <person name="Waglechner N."/>
            <person name="Wright G.D."/>
        </authorList>
    </citation>
    <scope>NUCLEOTIDE SEQUENCE [LARGE SCALE GENOMIC DNA]</scope>
    <source>
        <strain evidence="1 2">A82846</strain>
    </source>
</reference>
<dbReference type="EMBL" id="QHKI01000002">
    <property type="protein sequence ID" value="RSM90628.1"/>
    <property type="molecule type" value="Genomic_DNA"/>
</dbReference>
<proteinExistence type="predicted"/>
<dbReference type="InterPro" id="IPR036249">
    <property type="entry name" value="Thioredoxin-like_sf"/>
</dbReference>
<organism evidence="1 2">
    <name type="scientific">Kibdelosporangium aridum</name>
    <dbReference type="NCBI Taxonomy" id="2030"/>
    <lineage>
        <taxon>Bacteria</taxon>
        <taxon>Bacillati</taxon>
        <taxon>Actinomycetota</taxon>
        <taxon>Actinomycetes</taxon>
        <taxon>Pseudonocardiales</taxon>
        <taxon>Pseudonocardiaceae</taxon>
        <taxon>Kibdelosporangium</taxon>
    </lineage>
</organism>
<evidence type="ECO:0000313" key="1">
    <source>
        <dbReference type="EMBL" id="RSM90628.1"/>
    </source>
</evidence>
<dbReference type="SUPFAM" id="SSF52833">
    <property type="entry name" value="Thioredoxin-like"/>
    <property type="match status" value="1"/>
</dbReference>
<dbReference type="OrthoDB" id="9799122at2"/>
<evidence type="ECO:0000313" key="2">
    <source>
        <dbReference type="Proteomes" id="UP000287547"/>
    </source>
</evidence>
<dbReference type="RefSeq" id="WP_037258376.1">
    <property type="nucleotide sequence ID" value="NZ_QHKI01000002.1"/>
</dbReference>